<keyword evidence="6" id="KW-1185">Reference proteome</keyword>
<comment type="caution">
    <text evidence="5">The sequence shown here is derived from an EMBL/GenBank/DDBJ whole genome shotgun (WGS) entry which is preliminary data.</text>
</comment>
<evidence type="ECO:0000256" key="3">
    <source>
        <dbReference type="PIRSR" id="PIRSR006241-50"/>
    </source>
</evidence>
<feature type="active site" description="Proton donor/acceptor" evidence="3">
    <location>
        <position position="144"/>
    </location>
</feature>
<evidence type="ECO:0000256" key="2">
    <source>
        <dbReference type="PIRNR" id="PIRNR006241"/>
    </source>
</evidence>
<dbReference type="InterPro" id="IPR050417">
    <property type="entry name" value="Sugar_Epim/Isomerase"/>
</dbReference>
<dbReference type="PANTHER" id="PTHR43489">
    <property type="entry name" value="ISOMERASE"/>
    <property type="match status" value="1"/>
</dbReference>
<dbReference type="InterPro" id="IPR026040">
    <property type="entry name" value="HyI-like"/>
</dbReference>
<dbReference type="Gene3D" id="3.20.20.150">
    <property type="entry name" value="Divalent-metal-dependent TIM barrel enzymes"/>
    <property type="match status" value="1"/>
</dbReference>
<evidence type="ECO:0000313" key="5">
    <source>
        <dbReference type="EMBL" id="OOV86812.1"/>
    </source>
</evidence>
<evidence type="ECO:0000256" key="1">
    <source>
        <dbReference type="ARBA" id="ARBA00023235"/>
    </source>
</evidence>
<accession>A0A1T1HAF9</accession>
<protein>
    <recommendedName>
        <fullName evidence="4">Xylose isomerase-like TIM barrel domain-containing protein</fullName>
    </recommendedName>
</protein>
<reference evidence="5" key="1">
    <citation type="submission" date="2017-02" db="EMBL/GenBank/DDBJ databases">
        <title>Draft Genome Sequence of the Salt Water Bacterium Oceanospirillum linum ATCC 11336.</title>
        <authorList>
            <person name="Trachtenberg A.M."/>
            <person name="Carney J.G."/>
            <person name="Linnane J.D."/>
            <person name="Rheaume B.A."/>
            <person name="Pitts N.L."/>
            <person name="Mykles D.L."/>
            <person name="Maclea K.S."/>
        </authorList>
    </citation>
    <scope>NUCLEOTIDE SEQUENCE [LARGE SCALE GENOMIC DNA]</scope>
    <source>
        <strain evidence="5">ATCC 11336</strain>
    </source>
</reference>
<dbReference type="GO" id="GO:0046487">
    <property type="term" value="P:glyoxylate metabolic process"/>
    <property type="evidence" value="ECO:0007669"/>
    <property type="project" value="TreeGrafter"/>
</dbReference>
<dbReference type="Pfam" id="PF01261">
    <property type="entry name" value="AP_endonuc_2"/>
    <property type="match status" value="1"/>
</dbReference>
<dbReference type="AlphaFoldDB" id="A0A1T1HAF9"/>
<proteinExistence type="inferred from homology"/>
<dbReference type="STRING" id="966.BTA35_0210960"/>
<dbReference type="RefSeq" id="WP_160055171.1">
    <property type="nucleotide sequence ID" value="NZ_FXTS01000005.1"/>
</dbReference>
<dbReference type="InterPro" id="IPR013022">
    <property type="entry name" value="Xyl_isomerase-like_TIM-brl"/>
</dbReference>
<dbReference type="InterPro" id="IPR036237">
    <property type="entry name" value="Xyl_isomerase-like_sf"/>
</dbReference>
<evidence type="ECO:0000313" key="6">
    <source>
        <dbReference type="Proteomes" id="UP000190064"/>
    </source>
</evidence>
<feature type="active site" description="Proton donor/acceptor" evidence="3">
    <location>
        <position position="241"/>
    </location>
</feature>
<dbReference type="PIRSF" id="PIRSF006241">
    <property type="entry name" value="HyI"/>
    <property type="match status" value="1"/>
</dbReference>
<dbReference type="GO" id="GO:0008903">
    <property type="term" value="F:hydroxypyruvate isomerase activity"/>
    <property type="evidence" value="ECO:0007669"/>
    <property type="project" value="TreeGrafter"/>
</dbReference>
<feature type="domain" description="Xylose isomerase-like TIM barrel" evidence="4">
    <location>
        <begin position="22"/>
        <end position="246"/>
    </location>
</feature>
<gene>
    <name evidence="5" type="ORF">BTA35_0210960</name>
</gene>
<evidence type="ECO:0000259" key="4">
    <source>
        <dbReference type="Pfam" id="PF01261"/>
    </source>
</evidence>
<dbReference type="EMBL" id="MTSD02000004">
    <property type="protein sequence ID" value="OOV86812.1"/>
    <property type="molecule type" value="Genomic_DNA"/>
</dbReference>
<comment type="similarity">
    <text evidence="2">Belongs to the hyi family.</text>
</comment>
<organism evidence="5 6">
    <name type="scientific">Oceanospirillum linum</name>
    <dbReference type="NCBI Taxonomy" id="966"/>
    <lineage>
        <taxon>Bacteria</taxon>
        <taxon>Pseudomonadati</taxon>
        <taxon>Pseudomonadota</taxon>
        <taxon>Gammaproteobacteria</taxon>
        <taxon>Oceanospirillales</taxon>
        <taxon>Oceanospirillaceae</taxon>
        <taxon>Oceanospirillum</taxon>
    </lineage>
</organism>
<name>A0A1T1HAF9_OCELI</name>
<dbReference type="SUPFAM" id="SSF51658">
    <property type="entry name" value="Xylose isomerase-like"/>
    <property type="match status" value="1"/>
</dbReference>
<dbReference type="PANTHER" id="PTHR43489:SF6">
    <property type="entry name" value="HYDROXYPYRUVATE ISOMERASE-RELATED"/>
    <property type="match status" value="1"/>
</dbReference>
<keyword evidence="1 2" id="KW-0413">Isomerase</keyword>
<dbReference type="Proteomes" id="UP000190064">
    <property type="component" value="Unassembled WGS sequence"/>
</dbReference>
<sequence length="259" mass="28464">MSNPLIANISLLFSDSPMPERFQRAADKGFTQVEIQFPYEWPAEQLKYWADTAGVGIYLINIPAGDLLNGGLGLSCHHALQADFMQGCAQAIEYGNVLGVKRINVLAGCLSHTDDYDACIAMYIENIRYAAELMLHEGIQVTFEAINHIDMPGYLVSRFDQMKAVYDAVAHPNALMQYDIYHMAMMGEPVSDHIRDYASEIGHIQFADAPGRGAPGTGALPLGEILQLIDKSAYAGAVAAEYQVSGDDNLDYGWLRLPE</sequence>